<dbReference type="Gene3D" id="3.30.2320.10">
    <property type="entry name" value="hypothetical protein PF0899 domain"/>
    <property type="match status" value="1"/>
</dbReference>
<dbReference type="Pfam" id="PF05065">
    <property type="entry name" value="Phage_capsid"/>
    <property type="match status" value="1"/>
</dbReference>
<dbReference type="EMBL" id="JYNL01000064">
    <property type="protein sequence ID" value="KMO70085.1"/>
    <property type="molecule type" value="Genomic_DNA"/>
</dbReference>
<organism evidence="3 4">
    <name type="scientific">Mycolicibacterium chlorophenolicum</name>
    <dbReference type="NCBI Taxonomy" id="37916"/>
    <lineage>
        <taxon>Bacteria</taxon>
        <taxon>Bacillati</taxon>
        <taxon>Actinomycetota</taxon>
        <taxon>Actinomycetes</taxon>
        <taxon>Mycobacteriales</taxon>
        <taxon>Mycobacteriaceae</taxon>
        <taxon>Mycolicibacterium</taxon>
    </lineage>
</organism>
<evidence type="ECO:0000313" key="3">
    <source>
        <dbReference type="EMBL" id="KMO70085.1"/>
    </source>
</evidence>
<dbReference type="PATRIC" id="fig|37916.4.peg.4978"/>
<reference evidence="3 4" key="1">
    <citation type="journal article" date="2015" name="Genome Biol. Evol.">
        <title>Characterization of Three Mycobacterium spp. with Potential Use in Bioremediation by Genome Sequencing and Comparative Genomics.</title>
        <authorList>
            <person name="Das S."/>
            <person name="Pettersson B.M."/>
            <person name="Behra P.R."/>
            <person name="Ramesh M."/>
            <person name="Dasgupta S."/>
            <person name="Bhattacharya A."/>
            <person name="Kirsebom L.A."/>
        </authorList>
    </citation>
    <scope>NUCLEOTIDE SEQUENCE [LARGE SCALE GENOMIC DNA]</scope>
    <source>
        <strain evidence="3 4">DSM 43826</strain>
    </source>
</reference>
<dbReference type="Proteomes" id="UP000036513">
    <property type="component" value="Unassembled WGS sequence"/>
</dbReference>
<keyword evidence="4" id="KW-1185">Reference proteome</keyword>
<comment type="subcellular location">
    <subcellularLocation>
        <location evidence="1">Virion</location>
    </subcellularLocation>
</comment>
<dbReference type="InterPro" id="IPR024455">
    <property type="entry name" value="Phage_capsid"/>
</dbReference>
<dbReference type="AlphaFoldDB" id="A0A0J6VGG4"/>
<sequence>MATITTTLSSSGWSPDVTEVAPGDAVPEALILQTSTVAGDVEGDAVAVHCVYVDDADAGFVPEGSVIPEDNPDLAQCTVFTGKIAQLVRLSREQYSHINTSEQLSVSVRRTVTRAANSAYLAQPAPVGPAVTPPAGLIHIPGLVDCGTIAADLDALTDGLAVLATNYSSPTHILCAPDAWAALQRLKTGDNYNTSLLGAGTTEAQRFLFNLPVLVDPAVPSGTGLVIDRTAIVSAVGPVTVAVSDQAAFSSDSVLIRCTWRFGANIVRPNRIGLFYLDGVTHNYTVSFGGASSGNATLTWRGRTTTTIASNASNSVVKAALVALDDGYDASAWTVTGSAGNYVITTPAGGALTGNGSGLVGGTGLTIT</sequence>
<accession>A0A0J6VGG4</accession>
<comment type="caution">
    <text evidence="3">The sequence shown here is derived from an EMBL/GenBank/DDBJ whole genome shotgun (WGS) entry which is preliminary data.</text>
</comment>
<gene>
    <name evidence="3" type="ORF">MCHLDSM_04970</name>
</gene>
<dbReference type="Gene3D" id="3.30.2400.10">
    <property type="entry name" value="Major capsid protein gp5"/>
    <property type="match status" value="1"/>
</dbReference>
<evidence type="ECO:0000256" key="1">
    <source>
        <dbReference type="ARBA" id="ARBA00004328"/>
    </source>
</evidence>
<dbReference type="SUPFAM" id="SSF56563">
    <property type="entry name" value="Major capsid protein gp5"/>
    <property type="match status" value="1"/>
</dbReference>
<evidence type="ECO:0000313" key="4">
    <source>
        <dbReference type="Proteomes" id="UP000036513"/>
    </source>
</evidence>
<name>A0A0J6VGG4_9MYCO</name>
<feature type="domain" description="Phage capsid-like C-terminal" evidence="2">
    <location>
        <begin position="54"/>
        <end position="272"/>
    </location>
</feature>
<proteinExistence type="predicted"/>
<dbReference type="NCBIfam" id="TIGR01554">
    <property type="entry name" value="major_cap_HK97"/>
    <property type="match status" value="1"/>
</dbReference>
<dbReference type="STRING" id="37916.MCHLDSM_04970"/>
<dbReference type="InterPro" id="IPR054612">
    <property type="entry name" value="Phage_capsid-like_C"/>
</dbReference>
<dbReference type="RefSeq" id="WP_048472195.1">
    <property type="nucleotide sequence ID" value="NZ_JYNL01000064.1"/>
</dbReference>
<evidence type="ECO:0000259" key="2">
    <source>
        <dbReference type="Pfam" id="PF05065"/>
    </source>
</evidence>
<protein>
    <submittedName>
        <fullName evidence="3">Phage capsid family protein</fullName>
    </submittedName>
</protein>